<dbReference type="KEGG" id="vg:26066744"/>
<reference evidence="1 2" key="1">
    <citation type="journal article" date="2002" name="Appl. Environ. Microbiol.">
        <title>Genomic sequence and evolution of marine cyanophage P60: a new insight on lytic and lysogenic phages.</title>
        <authorList>
            <person name="Chen F."/>
            <person name="Lu J."/>
        </authorList>
    </citation>
    <scope>NUCLEOTIDE SEQUENCE</scope>
</reference>
<keyword evidence="2" id="KW-1185">Reference proteome</keyword>
<accession>L0CNP7</accession>
<gene>
    <name evidence="1" type="ORF">P60_gp03</name>
</gene>
<organism evidence="1 2">
    <name type="scientific">Synechococcus phage P60</name>
    <dbReference type="NCBI Taxonomy" id="2905923"/>
    <lineage>
        <taxon>Viruses</taxon>
        <taxon>Duplodnaviria</taxon>
        <taxon>Heunggongvirae</taxon>
        <taxon>Uroviricota</taxon>
        <taxon>Caudoviricetes</taxon>
        <taxon>Autographivirales</taxon>
        <taxon>Tiilvirus</taxon>
        <taxon>Tiilvirus P60</taxon>
    </lineage>
</organism>
<dbReference type="RefSeq" id="YP_009173792.1">
    <property type="nucleotide sequence ID" value="NC_003390.2"/>
</dbReference>
<name>L0CNP7_9CAUD</name>
<evidence type="ECO:0000313" key="1">
    <source>
        <dbReference type="EMBL" id="AGA17873.1"/>
    </source>
</evidence>
<dbReference type="Proteomes" id="UP000001761">
    <property type="component" value="Segment"/>
</dbReference>
<proteinExistence type="predicted"/>
<evidence type="ECO:0000313" key="2">
    <source>
        <dbReference type="Proteomes" id="UP000001761"/>
    </source>
</evidence>
<dbReference type="GeneID" id="26066744"/>
<sequence>MTNEQRANAAIRRYQAEQRKQQLFYFAEMALTRTEALQCLREAALLEAIHNV</sequence>
<dbReference type="EMBL" id="AF338467">
    <property type="protein sequence ID" value="AGA17873.1"/>
    <property type="molecule type" value="Genomic_DNA"/>
</dbReference>
<protein>
    <submittedName>
        <fullName evidence="1">Uncharacterized protein</fullName>
    </submittedName>
</protein>